<dbReference type="RefSeq" id="WP_119076674.1">
    <property type="nucleotide sequence ID" value="NZ_CP029600.1"/>
</dbReference>
<sequence>MTGRKNIYGWAALAAMMLLFSCGVFNSKAPLRQCYVKDSVKVLLRGKDATGGELYIYKGGQQVHVQELLPYAAMISHIERDTVHLFYFQGKDTGAKEGRVQAGDNMWLKWIVRPRGEMATGNMIVAAKFDFRNNRLEVRSPGADIRLSFPLNNILLEQNRVVIVAHGPLRTTIREIQLPENGLKAFVNKFERYGDDGTEKKK</sequence>
<name>A0ABN5LNJ7_9BACT</name>
<organism evidence="2 3">
    <name type="scientific">Chitinophaga alhagiae</name>
    <dbReference type="NCBI Taxonomy" id="2203219"/>
    <lineage>
        <taxon>Bacteria</taxon>
        <taxon>Pseudomonadati</taxon>
        <taxon>Bacteroidota</taxon>
        <taxon>Chitinophagia</taxon>
        <taxon>Chitinophagales</taxon>
        <taxon>Chitinophagaceae</taxon>
        <taxon>Chitinophaga</taxon>
    </lineage>
</organism>
<evidence type="ECO:0000313" key="2">
    <source>
        <dbReference type="EMBL" id="AWO00824.1"/>
    </source>
</evidence>
<evidence type="ECO:0000313" key="3">
    <source>
        <dbReference type="Proteomes" id="UP000246099"/>
    </source>
</evidence>
<protein>
    <recommendedName>
        <fullName evidence="4">Lipoprotein</fullName>
    </recommendedName>
</protein>
<proteinExistence type="predicted"/>
<keyword evidence="3" id="KW-1185">Reference proteome</keyword>
<dbReference type="EMBL" id="CP029600">
    <property type="protein sequence ID" value="AWO00824.1"/>
    <property type="molecule type" value="Genomic_DNA"/>
</dbReference>
<evidence type="ECO:0000256" key="1">
    <source>
        <dbReference type="SAM" id="Phobius"/>
    </source>
</evidence>
<feature type="transmembrane region" description="Helical" evidence="1">
    <location>
        <begin position="7"/>
        <end position="26"/>
    </location>
</feature>
<reference evidence="2 3" key="1">
    <citation type="submission" date="2018-05" db="EMBL/GenBank/DDBJ databases">
        <title>Chitinophaga sp. nov., isolated from rhizosphere soil of Alhagi.</title>
        <authorList>
            <person name="Liu Y."/>
        </authorList>
    </citation>
    <scope>NUCLEOTIDE SEQUENCE [LARGE SCALE GENOMIC DNA]</scope>
    <source>
        <strain evidence="2 3">T22</strain>
    </source>
</reference>
<keyword evidence="1" id="KW-0472">Membrane</keyword>
<dbReference type="PROSITE" id="PS51257">
    <property type="entry name" value="PROKAR_LIPOPROTEIN"/>
    <property type="match status" value="1"/>
</dbReference>
<keyword evidence="1" id="KW-0812">Transmembrane</keyword>
<accession>A0ABN5LNJ7</accession>
<keyword evidence="1" id="KW-1133">Transmembrane helix</keyword>
<dbReference type="Proteomes" id="UP000246099">
    <property type="component" value="Chromosome"/>
</dbReference>
<evidence type="ECO:0008006" key="4">
    <source>
        <dbReference type="Google" id="ProtNLM"/>
    </source>
</evidence>
<gene>
    <name evidence="2" type="ORF">DLD77_03495</name>
</gene>